<proteinExistence type="inferred from homology"/>
<evidence type="ECO:0000256" key="1">
    <source>
        <dbReference type="ARBA" id="ARBA00004642"/>
    </source>
</evidence>
<dbReference type="InterPro" id="IPR044898">
    <property type="entry name" value="CDI_dom_sf"/>
</dbReference>
<evidence type="ECO:0000256" key="3">
    <source>
        <dbReference type="ARBA" id="ARBA00023013"/>
    </source>
</evidence>
<evidence type="ECO:0000313" key="9">
    <source>
        <dbReference type="Proteomes" id="UP000288805"/>
    </source>
</evidence>
<comment type="similarity">
    <text evidence="2 5">Belongs to the CDI family. ICK/KRP subfamily.</text>
</comment>
<accession>A0A438CQW1</accession>
<evidence type="ECO:0000313" key="8">
    <source>
        <dbReference type="EMBL" id="RVW25605.1"/>
    </source>
</evidence>
<dbReference type="PIRSF" id="PIRSF017811">
    <property type="entry name" value="CDK_inhib_pln"/>
    <property type="match status" value="1"/>
</dbReference>
<dbReference type="Gene3D" id="4.10.365.10">
    <property type="entry name" value="p27"/>
    <property type="match status" value="1"/>
</dbReference>
<comment type="caution">
    <text evidence="8">The sequence shown here is derived from an EMBL/GenBank/DDBJ whole genome shotgun (WGS) entry which is preliminary data.</text>
</comment>
<dbReference type="AlphaFoldDB" id="A0A438CQW1"/>
<comment type="subcellular location">
    <subcellularLocation>
        <location evidence="1">Nucleus</location>
        <location evidence="1">Nucleoplasm</location>
    </subcellularLocation>
</comment>
<gene>
    <name evidence="8" type="primary">KRP3_2</name>
    <name evidence="8" type="ORF">CK203_115634</name>
</gene>
<organism evidence="8 9">
    <name type="scientific">Vitis vinifera</name>
    <name type="common">Grape</name>
    <dbReference type="NCBI Taxonomy" id="29760"/>
    <lineage>
        <taxon>Eukaryota</taxon>
        <taxon>Viridiplantae</taxon>
        <taxon>Streptophyta</taxon>
        <taxon>Embryophyta</taxon>
        <taxon>Tracheophyta</taxon>
        <taxon>Spermatophyta</taxon>
        <taxon>Magnoliopsida</taxon>
        <taxon>eudicotyledons</taxon>
        <taxon>Gunneridae</taxon>
        <taxon>Pentapetalae</taxon>
        <taxon>rosids</taxon>
        <taxon>Vitales</taxon>
        <taxon>Vitaceae</taxon>
        <taxon>Viteae</taxon>
        <taxon>Vitis</taxon>
    </lineage>
</organism>
<reference evidence="8 9" key="1">
    <citation type="journal article" date="2018" name="PLoS Genet.">
        <title>Population sequencing reveals clonal diversity and ancestral inbreeding in the grapevine cultivar Chardonnay.</title>
        <authorList>
            <person name="Roach M.J."/>
            <person name="Johnson D.L."/>
            <person name="Bohlmann J."/>
            <person name="van Vuuren H.J."/>
            <person name="Jones S.J."/>
            <person name="Pretorius I.S."/>
            <person name="Schmidt S.A."/>
            <person name="Borneman A.R."/>
        </authorList>
    </citation>
    <scope>NUCLEOTIDE SEQUENCE [LARGE SCALE GENOMIC DNA]</scope>
    <source>
        <strain evidence="9">cv. Chardonnay</strain>
        <tissue evidence="8">Leaf</tissue>
    </source>
</reference>
<dbReference type="GO" id="GO:0004861">
    <property type="term" value="F:cyclin-dependent protein serine/threonine kinase inhibitor activity"/>
    <property type="evidence" value="ECO:0007669"/>
    <property type="project" value="UniProtKB-UniRule"/>
</dbReference>
<evidence type="ECO:0000256" key="2">
    <source>
        <dbReference type="ARBA" id="ARBA00010274"/>
    </source>
</evidence>
<name>A0A438CQW1_VITVI</name>
<evidence type="ECO:0000256" key="5">
    <source>
        <dbReference type="PIRNR" id="PIRNR017811"/>
    </source>
</evidence>
<dbReference type="Proteomes" id="UP000288805">
    <property type="component" value="Unassembled WGS sequence"/>
</dbReference>
<sequence length="218" mass="24118">MGKYMKKAKITGDVTVMEVSSSLGVRTRAKTLALQRLQKTTHQEGPKPDTSYLELRSRRLEKPPLLSEPNKKQNPNPKASSRVELGSVNSNSVGSVPPGEKINAVETEDVGVEASYGENVLEFEGRDRSTRESTPCSLIRDPDTIATPGSTTRPTSSSVTTRRVRSNVLGDIPTAAELEEFFTHAEEHAQKEFMDKYNFDIVNDTPLPGRFEWVQVSP</sequence>
<dbReference type="GO" id="GO:0005654">
    <property type="term" value="C:nucleoplasm"/>
    <property type="evidence" value="ECO:0007669"/>
    <property type="project" value="UniProtKB-SubCell"/>
</dbReference>
<feature type="domain" description="Cyclin-dependent kinase inhibitor" evidence="7">
    <location>
        <begin position="172"/>
        <end position="216"/>
    </location>
</feature>
<dbReference type="GO" id="GO:0051726">
    <property type="term" value="P:regulation of cell cycle"/>
    <property type="evidence" value="ECO:0007669"/>
    <property type="project" value="InterPro"/>
</dbReference>
<dbReference type="InterPro" id="IPR003175">
    <property type="entry name" value="CDI_dom"/>
</dbReference>
<feature type="region of interest" description="Disordered" evidence="6">
    <location>
        <begin position="36"/>
        <end position="162"/>
    </location>
</feature>
<evidence type="ECO:0000259" key="7">
    <source>
        <dbReference type="Pfam" id="PF02234"/>
    </source>
</evidence>
<dbReference type="InterPro" id="IPR044275">
    <property type="entry name" value="KRP"/>
</dbReference>
<keyword evidence="3 5" id="KW-0649">Protein kinase inhibitor</keyword>
<feature type="compositionally biased region" description="Low complexity" evidence="6">
    <location>
        <begin position="150"/>
        <end position="161"/>
    </location>
</feature>
<keyword evidence="4" id="KW-0131">Cell cycle</keyword>
<feature type="compositionally biased region" description="Low complexity" evidence="6">
    <location>
        <begin position="86"/>
        <end position="99"/>
    </location>
</feature>
<evidence type="ECO:0000256" key="4">
    <source>
        <dbReference type="ARBA" id="ARBA00023306"/>
    </source>
</evidence>
<protein>
    <recommendedName>
        <fullName evidence="5">Cyclin-dependent kinase inhibitor</fullName>
    </recommendedName>
</protein>
<evidence type="ECO:0000256" key="6">
    <source>
        <dbReference type="SAM" id="MobiDB-lite"/>
    </source>
</evidence>
<dbReference type="Pfam" id="PF02234">
    <property type="entry name" value="CDI"/>
    <property type="match status" value="1"/>
</dbReference>
<dbReference type="PANTHER" id="PTHR46776">
    <property type="entry name" value="CYCLIN-DEPENDENT KINASE INHIBITOR 4-RELATED"/>
    <property type="match status" value="1"/>
</dbReference>
<dbReference type="EMBL" id="QGNW01002075">
    <property type="protein sequence ID" value="RVW25605.1"/>
    <property type="molecule type" value="Genomic_DNA"/>
</dbReference>